<dbReference type="EMBL" id="ASPP01035481">
    <property type="protein sequence ID" value="ETO02561.1"/>
    <property type="molecule type" value="Genomic_DNA"/>
</dbReference>
<dbReference type="Gene3D" id="3.90.640.10">
    <property type="entry name" value="Actin, Chain A, domain 4"/>
    <property type="match status" value="1"/>
</dbReference>
<comment type="caution">
    <text evidence="1">The sequence shown here is derived from an EMBL/GenBank/DDBJ whole genome shotgun (WGS) entry which is preliminary data.</text>
</comment>
<dbReference type="Proteomes" id="UP000023152">
    <property type="component" value="Unassembled WGS sequence"/>
</dbReference>
<name>X6LMF8_RETFI</name>
<keyword evidence="2" id="KW-1185">Reference proteome</keyword>
<organism evidence="1 2">
    <name type="scientific">Reticulomyxa filosa</name>
    <dbReference type="NCBI Taxonomy" id="46433"/>
    <lineage>
        <taxon>Eukaryota</taxon>
        <taxon>Sar</taxon>
        <taxon>Rhizaria</taxon>
        <taxon>Retaria</taxon>
        <taxon>Foraminifera</taxon>
        <taxon>Monothalamids</taxon>
        <taxon>Reticulomyxidae</taxon>
        <taxon>Reticulomyxa</taxon>
    </lineage>
</organism>
<gene>
    <name evidence="1" type="ORF">RFI_34857</name>
</gene>
<proteinExistence type="predicted"/>
<accession>X6LMF8</accession>
<reference evidence="1 2" key="1">
    <citation type="journal article" date="2013" name="Curr. Biol.">
        <title>The Genome of the Foraminiferan Reticulomyxa filosa.</title>
        <authorList>
            <person name="Glockner G."/>
            <person name="Hulsmann N."/>
            <person name="Schleicher M."/>
            <person name="Noegel A.A."/>
            <person name="Eichinger L."/>
            <person name="Gallinger C."/>
            <person name="Pawlowski J."/>
            <person name="Sierra R."/>
            <person name="Euteneuer U."/>
            <person name="Pillet L."/>
            <person name="Moustafa A."/>
            <person name="Platzer M."/>
            <person name="Groth M."/>
            <person name="Szafranski K."/>
            <person name="Schliwa M."/>
        </authorList>
    </citation>
    <scope>NUCLEOTIDE SEQUENCE [LARGE SCALE GENOMIC DNA]</scope>
</reference>
<evidence type="ECO:0000313" key="1">
    <source>
        <dbReference type="EMBL" id="ETO02561.1"/>
    </source>
</evidence>
<evidence type="ECO:0000313" key="2">
    <source>
        <dbReference type="Proteomes" id="UP000023152"/>
    </source>
</evidence>
<sequence length="108" mass="12346">MWTKSSSTRLDNWKKMNGKMIFLHIHRKEGNCANINEKVYCVALNDDDELKKADTSGDLEQKYEFPDGQVITVEHAGDLMCIDDAAVDHNPPKQAIKFTDLVFVENYP</sequence>
<feature type="non-terminal residue" evidence="1">
    <location>
        <position position="108"/>
    </location>
</feature>
<protein>
    <submittedName>
        <fullName evidence="1">Actin family protein</fullName>
    </submittedName>
</protein>
<dbReference type="AlphaFoldDB" id="X6LMF8"/>